<dbReference type="Gene3D" id="3.60.21.10">
    <property type="match status" value="1"/>
</dbReference>
<comment type="similarity">
    <text evidence="1">Belongs to the CapA family.</text>
</comment>
<evidence type="ECO:0000313" key="3">
    <source>
        <dbReference type="EMBL" id="RDU66138.1"/>
    </source>
</evidence>
<accession>A0A3D8ILP0</accession>
<dbReference type="EMBL" id="NXLQ01000007">
    <property type="protein sequence ID" value="RDU66138.1"/>
    <property type="molecule type" value="Genomic_DNA"/>
</dbReference>
<proteinExistence type="inferred from homology"/>
<dbReference type="SUPFAM" id="SSF56300">
    <property type="entry name" value="Metallo-dependent phosphatases"/>
    <property type="match status" value="1"/>
</dbReference>
<dbReference type="PANTHER" id="PTHR33393:SF12">
    <property type="entry name" value="CAPSULE BIOSYNTHESIS PROTEIN CAPA"/>
    <property type="match status" value="1"/>
</dbReference>
<sequence>MGGDALLHAPVYMDAEYECQNPQNANIIHFIRNINSLSMTKTLNTDSTRPAITKLTKSQQDSKSLTTQQPTIKPKKNTKNLCYDFTNMLQLIAPFISQHDLAFYNQETILGGKEIGLSSYPTFNSPQEFGDNMLKIGFNLISLANNHTLDRGEKAILNSLQYWKNKKILAAGSYESQHEREKPRIFVKNGIKYTMLAYTYGTNGIPLPVGKEYLVNVYTKEMMAKDIESVRRKVDLLIVSMHWGVEYVFIPTKEQKEIAKFLSEQGVDIVIGNHPHVIQPIEIIDKTLVIYSLGNMISAQNGLEKKIGAFVSLKITKNPKNKIIELHDIYADLIYTYHNTSKQDFKIYPFIFLNEAILPNYQTIYQNYIKILKNKDTNGFLQIGIFNRN</sequence>
<dbReference type="Pfam" id="PF09587">
    <property type="entry name" value="PGA_cap"/>
    <property type="match status" value="1"/>
</dbReference>
<dbReference type="OrthoDB" id="9810718at2"/>
<reference evidence="3 4" key="1">
    <citation type="submission" date="2018-04" db="EMBL/GenBank/DDBJ databases">
        <title>Novel Campyloabacter and Helicobacter Species and Strains.</title>
        <authorList>
            <person name="Mannion A.J."/>
            <person name="Shen Z."/>
            <person name="Fox J.G."/>
        </authorList>
    </citation>
    <scope>NUCLEOTIDE SEQUENCE [LARGE SCALE GENOMIC DNA]</scope>
    <source>
        <strain evidence="3 4">MIT 17-337</strain>
    </source>
</reference>
<keyword evidence="4" id="KW-1185">Reference proteome</keyword>
<evidence type="ECO:0000313" key="4">
    <source>
        <dbReference type="Proteomes" id="UP000256379"/>
    </source>
</evidence>
<dbReference type="Proteomes" id="UP000256379">
    <property type="component" value="Unassembled WGS sequence"/>
</dbReference>
<evidence type="ECO:0000256" key="1">
    <source>
        <dbReference type="ARBA" id="ARBA00005662"/>
    </source>
</evidence>
<feature type="domain" description="Capsule synthesis protein CapA" evidence="2">
    <location>
        <begin position="65"/>
        <end position="300"/>
    </location>
</feature>
<evidence type="ECO:0000259" key="2">
    <source>
        <dbReference type="SMART" id="SM00854"/>
    </source>
</evidence>
<dbReference type="CDD" id="cd07381">
    <property type="entry name" value="MPP_CapA"/>
    <property type="match status" value="1"/>
</dbReference>
<dbReference type="InterPro" id="IPR019079">
    <property type="entry name" value="Capsule_synth_CapA"/>
</dbReference>
<dbReference type="InterPro" id="IPR052169">
    <property type="entry name" value="CW_Biosynth-Accessory"/>
</dbReference>
<protein>
    <submittedName>
        <fullName evidence="3">Capsule biosynthesis protein capA</fullName>
    </submittedName>
</protein>
<dbReference type="AlphaFoldDB" id="A0A3D8ILP0"/>
<name>A0A3D8ILP0_9HELI</name>
<comment type="caution">
    <text evidence="3">The sequence shown here is derived from an EMBL/GenBank/DDBJ whole genome shotgun (WGS) entry which is preliminary data.</text>
</comment>
<organism evidence="3 4">
    <name type="scientific">Helicobacter didelphidarum</name>
    <dbReference type="NCBI Taxonomy" id="2040648"/>
    <lineage>
        <taxon>Bacteria</taxon>
        <taxon>Pseudomonadati</taxon>
        <taxon>Campylobacterota</taxon>
        <taxon>Epsilonproteobacteria</taxon>
        <taxon>Campylobacterales</taxon>
        <taxon>Helicobacteraceae</taxon>
        <taxon>Helicobacter</taxon>
    </lineage>
</organism>
<gene>
    <name evidence="3" type="ORF">CQA53_04825</name>
</gene>
<dbReference type="InterPro" id="IPR029052">
    <property type="entry name" value="Metallo-depent_PP-like"/>
</dbReference>
<dbReference type="PANTHER" id="PTHR33393">
    <property type="entry name" value="POLYGLUTAMINE SYNTHESIS ACCESSORY PROTEIN RV0574C-RELATED"/>
    <property type="match status" value="1"/>
</dbReference>
<dbReference type="SMART" id="SM00854">
    <property type="entry name" value="PGA_cap"/>
    <property type="match status" value="1"/>
</dbReference>